<sequence>MYRSKIDFNQISQSLSDKVEALMSEQDFSASALEQLQKAQNELQQALSYSLSSLHK</sequence>
<proteinExistence type="predicted"/>
<dbReference type="RefSeq" id="WP_162840489.1">
    <property type="nucleotide sequence ID" value="NZ_JAGIKZ010000008.1"/>
</dbReference>
<name>A0ABS4REJ3_9BACI</name>
<accession>A0ABS4REJ3</accession>
<organism evidence="1 2">
    <name type="scientific">Cytobacillus eiseniae</name>
    <dbReference type="NCBI Taxonomy" id="762947"/>
    <lineage>
        <taxon>Bacteria</taxon>
        <taxon>Bacillati</taxon>
        <taxon>Bacillota</taxon>
        <taxon>Bacilli</taxon>
        <taxon>Bacillales</taxon>
        <taxon>Bacillaceae</taxon>
        <taxon>Cytobacillus</taxon>
    </lineage>
</organism>
<dbReference type="EMBL" id="JAGIKZ010000008">
    <property type="protein sequence ID" value="MBP2241321.1"/>
    <property type="molecule type" value="Genomic_DNA"/>
</dbReference>
<protein>
    <submittedName>
        <fullName evidence="1">ABC-type transporter Mla subunit MlaD</fullName>
    </submittedName>
</protein>
<evidence type="ECO:0000313" key="1">
    <source>
        <dbReference type="EMBL" id="MBP2241321.1"/>
    </source>
</evidence>
<dbReference type="Proteomes" id="UP001519293">
    <property type="component" value="Unassembled WGS sequence"/>
</dbReference>
<keyword evidence="2" id="KW-1185">Reference proteome</keyword>
<gene>
    <name evidence="1" type="ORF">J2Z40_001883</name>
</gene>
<comment type="caution">
    <text evidence="1">The sequence shown here is derived from an EMBL/GenBank/DDBJ whole genome shotgun (WGS) entry which is preliminary data.</text>
</comment>
<reference evidence="1 2" key="1">
    <citation type="submission" date="2021-03" db="EMBL/GenBank/DDBJ databases">
        <title>Genomic Encyclopedia of Type Strains, Phase IV (KMG-IV): sequencing the most valuable type-strain genomes for metagenomic binning, comparative biology and taxonomic classification.</title>
        <authorList>
            <person name="Goeker M."/>
        </authorList>
    </citation>
    <scope>NUCLEOTIDE SEQUENCE [LARGE SCALE GENOMIC DNA]</scope>
    <source>
        <strain evidence="1 2">DSM 26675</strain>
    </source>
</reference>
<evidence type="ECO:0000313" key="2">
    <source>
        <dbReference type="Proteomes" id="UP001519293"/>
    </source>
</evidence>